<dbReference type="PRINTS" id="PR00237">
    <property type="entry name" value="GPCRRHODOPSN"/>
</dbReference>
<dbReference type="PROSITE" id="PS51257">
    <property type="entry name" value="PROKAR_LIPOPROTEIN"/>
    <property type="match status" value="1"/>
</dbReference>
<dbReference type="PANTHER" id="PTHR24246:SF27">
    <property type="entry name" value="ADENOSINE RECEPTOR, ISOFORM A"/>
    <property type="match status" value="1"/>
</dbReference>
<keyword evidence="5" id="KW-0297">G-protein coupled receptor</keyword>
<name>A0ABM1EQ12_PRICU</name>
<keyword evidence="9" id="KW-0807">Transducer</keyword>
<evidence type="ECO:0000259" key="11">
    <source>
        <dbReference type="PROSITE" id="PS50262"/>
    </source>
</evidence>
<evidence type="ECO:0000256" key="1">
    <source>
        <dbReference type="ARBA" id="ARBA00004651"/>
    </source>
</evidence>
<keyword evidence="6 10" id="KW-0472">Membrane</keyword>
<dbReference type="SUPFAM" id="SSF81321">
    <property type="entry name" value="Family A G protein-coupled receptor-like"/>
    <property type="match status" value="1"/>
</dbReference>
<evidence type="ECO:0000256" key="6">
    <source>
        <dbReference type="ARBA" id="ARBA00023136"/>
    </source>
</evidence>
<evidence type="ECO:0000256" key="8">
    <source>
        <dbReference type="ARBA" id="ARBA00023180"/>
    </source>
</evidence>
<evidence type="ECO:0000313" key="12">
    <source>
        <dbReference type="Proteomes" id="UP000695022"/>
    </source>
</evidence>
<dbReference type="PANTHER" id="PTHR24246">
    <property type="entry name" value="OLFACTORY RECEPTOR AND ADENOSINE RECEPTOR"/>
    <property type="match status" value="1"/>
</dbReference>
<keyword evidence="4 10" id="KW-1133">Transmembrane helix</keyword>
<organism evidence="12 13">
    <name type="scientific">Priapulus caudatus</name>
    <name type="common">Priapulid worm</name>
    <dbReference type="NCBI Taxonomy" id="37621"/>
    <lineage>
        <taxon>Eukaryota</taxon>
        <taxon>Metazoa</taxon>
        <taxon>Ecdysozoa</taxon>
        <taxon>Scalidophora</taxon>
        <taxon>Priapulida</taxon>
        <taxon>Priapulimorpha</taxon>
        <taxon>Priapulimorphida</taxon>
        <taxon>Priapulidae</taxon>
        <taxon>Priapulus</taxon>
    </lineage>
</organism>
<feature type="transmembrane region" description="Helical" evidence="10">
    <location>
        <begin position="35"/>
        <end position="58"/>
    </location>
</feature>
<keyword evidence="12" id="KW-1185">Reference proteome</keyword>
<evidence type="ECO:0000256" key="2">
    <source>
        <dbReference type="ARBA" id="ARBA00022475"/>
    </source>
</evidence>
<dbReference type="GeneID" id="106814480"/>
<evidence type="ECO:0000256" key="10">
    <source>
        <dbReference type="SAM" id="Phobius"/>
    </source>
</evidence>
<dbReference type="RefSeq" id="XP_014674283.1">
    <property type="nucleotide sequence ID" value="XM_014818797.1"/>
</dbReference>
<evidence type="ECO:0000256" key="5">
    <source>
        <dbReference type="ARBA" id="ARBA00023040"/>
    </source>
</evidence>
<feature type="domain" description="G-protein coupled receptors family 1 profile" evidence="11">
    <location>
        <begin position="1"/>
        <end position="158"/>
    </location>
</feature>
<proteinExistence type="predicted"/>
<feature type="transmembrane region" description="Helical" evidence="10">
    <location>
        <begin position="142"/>
        <end position="161"/>
    </location>
</feature>
<keyword evidence="7" id="KW-0675">Receptor</keyword>
<evidence type="ECO:0000256" key="3">
    <source>
        <dbReference type="ARBA" id="ARBA00022692"/>
    </source>
</evidence>
<accession>A0ABM1EQ12</accession>
<evidence type="ECO:0000313" key="13">
    <source>
        <dbReference type="RefSeq" id="XP_014674283.1"/>
    </source>
</evidence>
<sequence>MKLLEINCIVTNTFGVSFSLSCRCFFVEIINFHYLAFFFFFVVVPSSLIITILYILIFNAIRKQLNKMASNTCASQYADKVAPPGDDANKKSMGGRRWRKEVQIAKVLFMIIVFFFASWYPLFTANFVSAFFYMVPFPTVRVLIYISHANSAINPFLYGIASQEFRSEYGRVFARIFCCRAAQEVAVEVSSTSGQQTKPPQSLSAD</sequence>
<keyword evidence="8" id="KW-0325">Glycoprotein</keyword>
<keyword evidence="2" id="KW-1003">Cell membrane</keyword>
<dbReference type="InterPro" id="IPR000276">
    <property type="entry name" value="GPCR_Rhodpsn"/>
</dbReference>
<dbReference type="Proteomes" id="UP000695022">
    <property type="component" value="Unplaced"/>
</dbReference>
<dbReference type="Gene3D" id="1.20.1070.10">
    <property type="entry name" value="Rhodopsin 7-helix transmembrane proteins"/>
    <property type="match status" value="1"/>
</dbReference>
<reference evidence="13" key="1">
    <citation type="submission" date="2025-08" db="UniProtKB">
        <authorList>
            <consortium name="RefSeq"/>
        </authorList>
    </citation>
    <scope>IDENTIFICATION</scope>
</reference>
<evidence type="ECO:0000256" key="9">
    <source>
        <dbReference type="ARBA" id="ARBA00023224"/>
    </source>
</evidence>
<dbReference type="PROSITE" id="PS50262">
    <property type="entry name" value="G_PROTEIN_RECEP_F1_2"/>
    <property type="match status" value="1"/>
</dbReference>
<dbReference type="Pfam" id="PF00001">
    <property type="entry name" value="7tm_1"/>
    <property type="match status" value="1"/>
</dbReference>
<gene>
    <name evidence="13" type="primary">LOC106814480</name>
</gene>
<feature type="transmembrane region" description="Helical" evidence="10">
    <location>
        <begin position="104"/>
        <end position="122"/>
    </location>
</feature>
<evidence type="ECO:0000256" key="7">
    <source>
        <dbReference type="ARBA" id="ARBA00023170"/>
    </source>
</evidence>
<comment type="subcellular location">
    <subcellularLocation>
        <location evidence="1">Cell membrane</location>
        <topology evidence="1">Multi-pass membrane protein</topology>
    </subcellularLocation>
</comment>
<protein>
    <submittedName>
        <fullName evidence="13">Adenosine receptor A1-like</fullName>
    </submittedName>
</protein>
<keyword evidence="3 10" id="KW-0812">Transmembrane</keyword>
<dbReference type="InterPro" id="IPR017452">
    <property type="entry name" value="GPCR_Rhodpsn_7TM"/>
</dbReference>
<evidence type="ECO:0000256" key="4">
    <source>
        <dbReference type="ARBA" id="ARBA00022989"/>
    </source>
</evidence>